<dbReference type="PANTHER" id="PTHR36795">
    <property type="entry name" value="OS01G0938400 PROTEIN"/>
    <property type="match status" value="1"/>
</dbReference>
<name>A0A5A7PKZ4_STRAF</name>
<keyword evidence="2" id="KW-1185">Reference proteome</keyword>
<dbReference type="OrthoDB" id="1932414at2759"/>
<sequence length="131" mass="15639">MASTANIPYRKLKYDTSSLDKKHENRYYNTFLEKVIRRSRSSRLGKLRTKRKQRLKIPSLRRFLRRKARVLKFAWKKVCKRLKESQSHFGDLFGGNYLFMQVTPTPLQHANYHVKENQLPNPGFCSIPRIN</sequence>
<accession>A0A5A7PKZ4</accession>
<dbReference type="EMBL" id="BKCP01004738">
    <property type="protein sequence ID" value="GER33311.1"/>
    <property type="molecule type" value="Genomic_DNA"/>
</dbReference>
<protein>
    <submittedName>
        <fullName evidence="1">Glycogen synthase</fullName>
    </submittedName>
</protein>
<reference evidence="2" key="1">
    <citation type="journal article" date="2019" name="Curr. Biol.">
        <title>Genome Sequence of Striga asiatica Provides Insight into the Evolution of Plant Parasitism.</title>
        <authorList>
            <person name="Yoshida S."/>
            <person name="Kim S."/>
            <person name="Wafula E.K."/>
            <person name="Tanskanen J."/>
            <person name="Kim Y.M."/>
            <person name="Honaas L."/>
            <person name="Yang Z."/>
            <person name="Spallek T."/>
            <person name="Conn C.E."/>
            <person name="Ichihashi Y."/>
            <person name="Cheong K."/>
            <person name="Cui S."/>
            <person name="Der J.P."/>
            <person name="Gundlach H."/>
            <person name="Jiao Y."/>
            <person name="Hori C."/>
            <person name="Ishida J.K."/>
            <person name="Kasahara H."/>
            <person name="Kiba T."/>
            <person name="Kim M.S."/>
            <person name="Koo N."/>
            <person name="Laohavisit A."/>
            <person name="Lee Y.H."/>
            <person name="Lumba S."/>
            <person name="McCourt P."/>
            <person name="Mortimer J.C."/>
            <person name="Mutuku J.M."/>
            <person name="Nomura T."/>
            <person name="Sasaki-Sekimoto Y."/>
            <person name="Seto Y."/>
            <person name="Wang Y."/>
            <person name="Wakatake T."/>
            <person name="Sakakibara H."/>
            <person name="Demura T."/>
            <person name="Yamaguchi S."/>
            <person name="Yoneyama K."/>
            <person name="Manabe R.I."/>
            <person name="Nelson D.C."/>
            <person name="Schulman A.H."/>
            <person name="Timko M.P."/>
            <person name="dePamphilis C.W."/>
            <person name="Choi D."/>
            <person name="Shirasu K."/>
        </authorList>
    </citation>
    <scope>NUCLEOTIDE SEQUENCE [LARGE SCALE GENOMIC DNA]</scope>
    <source>
        <strain evidence="2">cv. UVA1</strain>
    </source>
</reference>
<dbReference type="AlphaFoldDB" id="A0A5A7PKZ4"/>
<comment type="caution">
    <text evidence="1">The sequence shown here is derived from an EMBL/GenBank/DDBJ whole genome shotgun (WGS) entry which is preliminary data.</text>
</comment>
<dbReference type="PANTHER" id="PTHR36795:SF2">
    <property type="entry name" value="OS01G0938400 PROTEIN"/>
    <property type="match status" value="1"/>
</dbReference>
<evidence type="ECO:0000313" key="1">
    <source>
        <dbReference type="EMBL" id="GER33311.1"/>
    </source>
</evidence>
<evidence type="ECO:0000313" key="2">
    <source>
        <dbReference type="Proteomes" id="UP000325081"/>
    </source>
</evidence>
<organism evidence="1 2">
    <name type="scientific">Striga asiatica</name>
    <name type="common">Asiatic witchweed</name>
    <name type="synonym">Buchnera asiatica</name>
    <dbReference type="NCBI Taxonomy" id="4170"/>
    <lineage>
        <taxon>Eukaryota</taxon>
        <taxon>Viridiplantae</taxon>
        <taxon>Streptophyta</taxon>
        <taxon>Embryophyta</taxon>
        <taxon>Tracheophyta</taxon>
        <taxon>Spermatophyta</taxon>
        <taxon>Magnoliopsida</taxon>
        <taxon>eudicotyledons</taxon>
        <taxon>Gunneridae</taxon>
        <taxon>Pentapetalae</taxon>
        <taxon>asterids</taxon>
        <taxon>lamiids</taxon>
        <taxon>Lamiales</taxon>
        <taxon>Orobanchaceae</taxon>
        <taxon>Buchnereae</taxon>
        <taxon>Striga</taxon>
    </lineage>
</organism>
<dbReference type="Proteomes" id="UP000325081">
    <property type="component" value="Unassembled WGS sequence"/>
</dbReference>
<proteinExistence type="predicted"/>
<gene>
    <name evidence="1" type="ORF">STAS_09429</name>
</gene>